<reference evidence="1 2" key="1">
    <citation type="submission" date="2023-01" db="EMBL/GenBank/DDBJ databases">
        <title>Vibrio sp. KJ40-1 sp.nov, isolated from marine algae.</title>
        <authorList>
            <person name="Butt M."/>
            <person name="Kim J.M.J."/>
            <person name="Jeon C.O.C."/>
        </authorList>
    </citation>
    <scope>NUCLEOTIDE SEQUENCE [LARGE SCALE GENOMIC DNA]</scope>
    <source>
        <strain evidence="1 2">KJ40-1</strain>
    </source>
</reference>
<sequence length="248" mass="28193">MSQKLENASNLYLEGIRDGNARQAVTKYTGRRYTQHSTGVRNGIEGFVEFFEPFIERCKVRDIRIARSVVDGQYVFVQAYQDINNGDAKWVTTDLFDTDSDDKIIEHWDVIAAFETKPGSEIDQISGPVEIVSPESTEDNKEIVRNFICDVMILGQKEKFASFVDSSTLITHTSSEVEPLENYQGAYDQIVRVIGQGNTVVAYSRVVYKEQEIARFDIFRVEDGKIVEIWVNQESVPPKAEWVNGGKF</sequence>
<proteinExistence type="predicted"/>
<dbReference type="EMBL" id="JAQLOI010000001">
    <property type="protein sequence ID" value="MDB1123416.1"/>
    <property type="molecule type" value="Genomic_DNA"/>
</dbReference>
<name>A0ABT4YPD5_9VIBR</name>
<dbReference type="InterPro" id="IPR032710">
    <property type="entry name" value="NTF2-like_dom_sf"/>
</dbReference>
<keyword evidence="2" id="KW-1185">Reference proteome</keyword>
<protein>
    <recommendedName>
        <fullName evidence="3">SnoaL-like domain-containing protein</fullName>
    </recommendedName>
</protein>
<dbReference type="SUPFAM" id="SSF54427">
    <property type="entry name" value="NTF2-like"/>
    <property type="match status" value="2"/>
</dbReference>
<accession>A0ABT4YPD5</accession>
<comment type="caution">
    <text evidence="1">The sequence shown here is derived from an EMBL/GenBank/DDBJ whole genome shotgun (WGS) entry which is preliminary data.</text>
</comment>
<dbReference type="RefSeq" id="WP_272133967.1">
    <property type="nucleotide sequence ID" value="NZ_JAQLOI010000001.1"/>
</dbReference>
<evidence type="ECO:0000313" key="1">
    <source>
        <dbReference type="EMBL" id="MDB1123416.1"/>
    </source>
</evidence>
<dbReference type="Gene3D" id="3.10.450.50">
    <property type="match status" value="2"/>
</dbReference>
<evidence type="ECO:0008006" key="3">
    <source>
        <dbReference type="Google" id="ProtNLM"/>
    </source>
</evidence>
<dbReference type="Proteomes" id="UP001210678">
    <property type="component" value="Unassembled WGS sequence"/>
</dbReference>
<evidence type="ECO:0000313" key="2">
    <source>
        <dbReference type="Proteomes" id="UP001210678"/>
    </source>
</evidence>
<gene>
    <name evidence="1" type="ORF">PGX00_06975</name>
</gene>
<organism evidence="1 2">
    <name type="scientific">Vibrio algarum</name>
    <dbReference type="NCBI Taxonomy" id="3020714"/>
    <lineage>
        <taxon>Bacteria</taxon>
        <taxon>Pseudomonadati</taxon>
        <taxon>Pseudomonadota</taxon>
        <taxon>Gammaproteobacteria</taxon>
        <taxon>Vibrionales</taxon>
        <taxon>Vibrionaceae</taxon>
        <taxon>Vibrio</taxon>
    </lineage>
</organism>